<comment type="caution">
    <text evidence="3">The sequence shown here is derived from an EMBL/GenBank/DDBJ whole genome shotgun (WGS) entry which is preliminary data.</text>
</comment>
<evidence type="ECO:0000256" key="1">
    <source>
        <dbReference type="ARBA" id="ARBA00007768"/>
    </source>
</evidence>
<keyword evidence="4" id="KW-1185">Reference proteome</keyword>
<reference evidence="3 4" key="1">
    <citation type="submission" date="2023-11" db="EMBL/GenBank/DDBJ databases">
        <title>Lentzea sokolovensis, sp. nov., Lentzea kristufkii, sp. nov., and Lentzea miocenensis, sp. nov., rare actinobacteria from Sokolov Coal Basin, Miocene lacustrine sediment, Czech Republic.</title>
        <authorList>
            <person name="Lara A."/>
            <person name="Kotroba L."/>
            <person name="Nouioui I."/>
            <person name="Neumann-Schaal M."/>
            <person name="Mast Y."/>
            <person name="Chronakova A."/>
        </authorList>
    </citation>
    <scope>NUCLEOTIDE SEQUENCE [LARGE SCALE GENOMIC DNA]</scope>
    <source>
        <strain evidence="3 4">BCCO 10_0856</strain>
    </source>
</reference>
<dbReference type="Gene3D" id="3.20.20.380">
    <property type="entry name" value="Copper homeostasis (CutC) domain"/>
    <property type="match status" value="1"/>
</dbReference>
<evidence type="ECO:0000313" key="3">
    <source>
        <dbReference type="EMBL" id="MDX8036538.1"/>
    </source>
</evidence>
<proteinExistence type="inferred from homology"/>
<dbReference type="PANTHER" id="PTHR12598:SF0">
    <property type="entry name" value="COPPER HOMEOSTASIS PROTEIN CUTC HOMOLOG"/>
    <property type="match status" value="1"/>
</dbReference>
<dbReference type="InterPro" id="IPR036822">
    <property type="entry name" value="CutC-like_dom_sf"/>
</dbReference>
<evidence type="ECO:0000313" key="4">
    <source>
        <dbReference type="Proteomes" id="UP001285521"/>
    </source>
</evidence>
<dbReference type="InterPro" id="IPR005627">
    <property type="entry name" value="CutC-like"/>
</dbReference>
<dbReference type="Proteomes" id="UP001285521">
    <property type="component" value="Unassembled WGS sequence"/>
</dbReference>
<name>A0ABU4TEE1_9PSEU</name>
<comment type="similarity">
    <text evidence="1">Belongs to the CutC family.</text>
</comment>
<organism evidence="3 4">
    <name type="scientific">Lentzea miocenica</name>
    <dbReference type="NCBI Taxonomy" id="3095431"/>
    <lineage>
        <taxon>Bacteria</taxon>
        <taxon>Bacillati</taxon>
        <taxon>Actinomycetota</taxon>
        <taxon>Actinomycetes</taxon>
        <taxon>Pseudonocardiales</taxon>
        <taxon>Pseudonocardiaceae</taxon>
        <taxon>Lentzea</taxon>
    </lineage>
</organism>
<evidence type="ECO:0000256" key="2">
    <source>
        <dbReference type="ARBA" id="ARBA00019014"/>
    </source>
</evidence>
<dbReference type="PANTHER" id="PTHR12598">
    <property type="entry name" value="COPPER HOMEOSTASIS PROTEIN CUTC"/>
    <property type="match status" value="1"/>
</dbReference>
<dbReference type="RefSeq" id="WP_319971528.1">
    <property type="nucleotide sequence ID" value="NZ_JAXAVW010000045.1"/>
</dbReference>
<reference evidence="3 4" key="2">
    <citation type="submission" date="2023-11" db="EMBL/GenBank/DDBJ databases">
        <authorList>
            <person name="Lara A.C."/>
            <person name="Chronakova A."/>
        </authorList>
    </citation>
    <scope>NUCLEOTIDE SEQUENCE [LARGE SCALE GENOMIC DNA]</scope>
    <source>
        <strain evidence="3 4">BCCO 10_0856</strain>
    </source>
</reference>
<dbReference type="SUPFAM" id="SSF110395">
    <property type="entry name" value="CutC-like"/>
    <property type="match status" value="1"/>
</dbReference>
<protein>
    <recommendedName>
        <fullName evidence="2">Copper homeostasis protein cutC homolog</fullName>
    </recommendedName>
</protein>
<sequence>MPILEVIALNVKDAEAAQAGGAHRLELVADMASDGLTPSVSTFKEVRQAVDIPVRVMLRDAKGFAPGNLKQLRRQAWELREAGATEFVLGFLDAEGEIDEGVTLNLVAELEGCAWTFHRALDNAADIFRSWATVQTLGCDTVLAAGSPKGVEDGLENLKKLVGQAPPALLVGGGLQVRHVEELLAAGVNGFHVGSAVRASGWDSPVDAASVREWVNRLV</sequence>
<accession>A0ABU4TEE1</accession>
<gene>
    <name evidence="3" type="ORF">SK803_40625</name>
</gene>
<dbReference type="EMBL" id="JAXAVW010000045">
    <property type="protein sequence ID" value="MDX8036538.1"/>
    <property type="molecule type" value="Genomic_DNA"/>
</dbReference>
<dbReference type="Pfam" id="PF03932">
    <property type="entry name" value="CutC"/>
    <property type="match status" value="1"/>
</dbReference>